<accession>A0A9P4SEL7</accession>
<evidence type="ECO:0000313" key="3">
    <source>
        <dbReference type="Proteomes" id="UP000799429"/>
    </source>
</evidence>
<keyword evidence="3" id="KW-1185">Reference proteome</keyword>
<protein>
    <submittedName>
        <fullName evidence="2">Uncharacterized protein</fullName>
    </submittedName>
</protein>
<dbReference type="OrthoDB" id="4590138at2759"/>
<dbReference type="AlphaFoldDB" id="A0A9P4SEL7"/>
<reference evidence="2" key="1">
    <citation type="journal article" date="2020" name="Stud. Mycol.">
        <title>101 Dothideomycetes genomes: a test case for predicting lifestyles and emergence of pathogens.</title>
        <authorList>
            <person name="Haridas S."/>
            <person name="Albert R."/>
            <person name="Binder M."/>
            <person name="Bloem J."/>
            <person name="Labutti K."/>
            <person name="Salamov A."/>
            <person name="Andreopoulos B."/>
            <person name="Baker S."/>
            <person name="Barry K."/>
            <person name="Bills G."/>
            <person name="Bluhm B."/>
            <person name="Cannon C."/>
            <person name="Castanera R."/>
            <person name="Culley D."/>
            <person name="Daum C."/>
            <person name="Ezra D."/>
            <person name="Gonzalez J."/>
            <person name="Henrissat B."/>
            <person name="Kuo A."/>
            <person name="Liang C."/>
            <person name="Lipzen A."/>
            <person name="Lutzoni F."/>
            <person name="Magnuson J."/>
            <person name="Mondo S."/>
            <person name="Nolan M."/>
            <person name="Ohm R."/>
            <person name="Pangilinan J."/>
            <person name="Park H.-J."/>
            <person name="Ramirez L."/>
            <person name="Alfaro M."/>
            <person name="Sun H."/>
            <person name="Tritt A."/>
            <person name="Yoshinaga Y."/>
            <person name="Zwiers L.-H."/>
            <person name="Turgeon B."/>
            <person name="Goodwin S."/>
            <person name="Spatafora J."/>
            <person name="Crous P."/>
            <person name="Grigoriev I."/>
        </authorList>
    </citation>
    <scope>NUCLEOTIDE SEQUENCE</scope>
    <source>
        <strain evidence="2">CBS 101060</strain>
    </source>
</reference>
<evidence type="ECO:0000256" key="1">
    <source>
        <dbReference type="SAM" id="MobiDB-lite"/>
    </source>
</evidence>
<dbReference type="EMBL" id="MU006091">
    <property type="protein sequence ID" value="KAF2841396.1"/>
    <property type="molecule type" value="Genomic_DNA"/>
</dbReference>
<gene>
    <name evidence="2" type="ORF">M501DRAFT_969796</name>
</gene>
<evidence type="ECO:0000313" key="2">
    <source>
        <dbReference type="EMBL" id="KAF2841396.1"/>
    </source>
</evidence>
<name>A0A9P4SEL7_9PEZI</name>
<dbReference type="PANTHER" id="PTHR39474:SF1">
    <property type="entry name" value="FUNGAL SPECIFIC TRANSCRIPTION FACTOR"/>
    <property type="match status" value="1"/>
</dbReference>
<proteinExistence type="predicted"/>
<feature type="compositionally biased region" description="Polar residues" evidence="1">
    <location>
        <begin position="17"/>
        <end position="32"/>
    </location>
</feature>
<dbReference type="PANTHER" id="PTHR39474">
    <property type="entry name" value="UNNAMED PRODUCT"/>
    <property type="match status" value="1"/>
</dbReference>
<comment type="caution">
    <text evidence="2">The sequence shown here is derived from an EMBL/GenBank/DDBJ whole genome shotgun (WGS) entry which is preliminary data.</text>
</comment>
<dbReference type="Proteomes" id="UP000799429">
    <property type="component" value="Unassembled WGS sequence"/>
</dbReference>
<sequence>MSTSGPSDNPALASAGNIESQGDPNHIQTQTPLPLPAPEDASTNKIDMSSGSGSISMDHLGPLVVNKDGTLSRISNWAEMSEIEKRNTMRILVKRNQIRTDELKAVQAQEGTDAERRAEEGS</sequence>
<organism evidence="2 3">
    <name type="scientific">Patellaria atrata CBS 101060</name>
    <dbReference type="NCBI Taxonomy" id="1346257"/>
    <lineage>
        <taxon>Eukaryota</taxon>
        <taxon>Fungi</taxon>
        <taxon>Dikarya</taxon>
        <taxon>Ascomycota</taxon>
        <taxon>Pezizomycotina</taxon>
        <taxon>Dothideomycetes</taxon>
        <taxon>Dothideomycetes incertae sedis</taxon>
        <taxon>Patellariales</taxon>
        <taxon>Patellariaceae</taxon>
        <taxon>Patellaria</taxon>
    </lineage>
</organism>
<feature type="region of interest" description="Disordered" evidence="1">
    <location>
        <begin position="1"/>
        <end position="59"/>
    </location>
</feature>
<feature type="compositionally biased region" description="Low complexity" evidence="1">
    <location>
        <begin position="46"/>
        <end position="58"/>
    </location>
</feature>